<dbReference type="EMBL" id="CM023481">
    <property type="protein sequence ID" value="KAH6948235.1"/>
    <property type="molecule type" value="Genomic_DNA"/>
</dbReference>
<protein>
    <submittedName>
        <fullName evidence="1">Uncharacterized protein</fullName>
    </submittedName>
</protein>
<dbReference type="Proteomes" id="UP000821845">
    <property type="component" value="Chromosome 1"/>
</dbReference>
<keyword evidence="2" id="KW-1185">Reference proteome</keyword>
<evidence type="ECO:0000313" key="1">
    <source>
        <dbReference type="EMBL" id="KAH6948235.1"/>
    </source>
</evidence>
<evidence type="ECO:0000313" key="2">
    <source>
        <dbReference type="Proteomes" id="UP000821845"/>
    </source>
</evidence>
<sequence>MPAESCNGSDMPSGGAEPGQKRLNIDGTSASPESKRQQTEVWDDESTVTGDYNAADMEDVDEDGFKVVRHRKGRTVGVPVLVTATEQGRDLRQASSAAPGRTSSDPPIPFLAVLQMDVVSAPSFTDLYAVKSETAAYSAYAIPAGSSGISSDCIAELMRAISYFSN</sequence>
<name>A0ACB7TMU0_HYAAI</name>
<comment type="caution">
    <text evidence="1">The sequence shown here is derived from an EMBL/GenBank/DDBJ whole genome shotgun (WGS) entry which is preliminary data.</text>
</comment>
<organism evidence="1 2">
    <name type="scientific">Hyalomma asiaticum</name>
    <name type="common">Tick</name>
    <dbReference type="NCBI Taxonomy" id="266040"/>
    <lineage>
        <taxon>Eukaryota</taxon>
        <taxon>Metazoa</taxon>
        <taxon>Ecdysozoa</taxon>
        <taxon>Arthropoda</taxon>
        <taxon>Chelicerata</taxon>
        <taxon>Arachnida</taxon>
        <taxon>Acari</taxon>
        <taxon>Parasitiformes</taxon>
        <taxon>Ixodida</taxon>
        <taxon>Ixodoidea</taxon>
        <taxon>Ixodidae</taxon>
        <taxon>Hyalomminae</taxon>
        <taxon>Hyalomma</taxon>
    </lineage>
</organism>
<accession>A0ACB7TMU0</accession>
<reference evidence="1" key="1">
    <citation type="submission" date="2020-05" db="EMBL/GenBank/DDBJ databases">
        <title>Large-scale comparative analyses of tick genomes elucidate their genetic diversity and vector capacities.</title>
        <authorList>
            <person name="Jia N."/>
            <person name="Wang J."/>
            <person name="Shi W."/>
            <person name="Du L."/>
            <person name="Sun Y."/>
            <person name="Zhan W."/>
            <person name="Jiang J."/>
            <person name="Wang Q."/>
            <person name="Zhang B."/>
            <person name="Ji P."/>
            <person name="Sakyi L.B."/>
            <person name="Cui X."/>
            <person name="Yuan T."/>
            <person name="Jiang B."/>
            <person name="Yang W."/>
            <person name="Lam T.T.-Y."/>
            <person name="Chang Q."/>
            <person name="Ding S."/>
            <person name="Wang X."/>
            <person name="Zhu J."/>
            <person name="Ruan X."/>
            <person name="Zhao L."/>
            <person name="Wei J."/>
            <person name="Que T."/>
            <person name="Du C."/>
            <person name="Cheng J."/>
            <person name="Dai P."/>
            <person name="Han X."/>
            <person name="Huang E."/>
            <person name="Gao Y."/>
            <person name="Liu J."/>
            <person name="Shao H."/>
            <person name="Ye R."/>
            <person name="Li L."/>
            <person name="Wei W."/>
            <person name="Wang X."/>
            <person name="Wang C."/>
            <person name="Yang T."/>
            <person name="Huo Q."/>
            <person name="Li W."/>
            <person name="Guo W."/>
            <person name="Chen H."/>
            <person name="Zhou L."/>
            <person name="Ni X."/>
            <person name="Tian J."/>
            <person name="Zhou Y."/>
            <person name="Sheng Y."/>
            <person name="Liu T."/>
            <person name="Pan Y."/>
            <person name="Xia L."/>
            <person name="Li J."/>
            <person name="Zhao F."/>
            <person name="Cao W."/>
        </authorList>
    </citation>
    <scope>NUCLEOTIDE SEQUENCE</scope>
    <source>
        <strain evidence="1">Hyas-2018</strain>
    </source>
</reference>
<gene>
    <name evidence="1" type="ORF">HPB50_023240</name>
</gene>
<proteinExistence type="predicted"/>